<keyword evidence="7" id="KW-1185">Reference proteome</keyword>
<dbReference type="Gene3D" id="3.40.50.300">
    <property type="entry name" value="P-loop containing nucleotide triphosphate hydrolases"/>
    <property type="match status" value="1"/>
</dbReference>
<evidence type="ECO:0000256" key="2">
    <source>
        <dbReference type="ARBA" id="ARBA00022448"/>
    </source>
</evidence>
<dbReference type="EMBL" id="JAGIYY010000003">
    <property type="protein sequence ID" value="MBP0439098.1"/>
    <property type="molecule type" value="Genomic_DNA"/>
</dbReference>
<evidence type="ECO:0000313" key="6">
    <source>
        <dbReference type="EMBL" id="MBP0439098.1"/>
    </source>
</evidence>
<dbReference type="GO" id="GO:0022857">
    <property type="term" value="F:transmembrane transporter activity"/>
    <property type="evidence" value="ECO:0007669"/>
    <property type="project" value="InterPro"/>
</dbReference>
<dbReference type="PROSITE" id="PS00211">
    <property type="entry name" value="ABC_TRANSPORTER_1"/>
    <property type="match status" value="1"/>
</dbReference>
<dbReference type="InterPro" id="IPR027417">
    <property type="entry name" value="P-loop_NTPase"/>
</dbReference>
<dbReference type="GO" id="GO:0015697">
    <property type="term" value="P:quaternary ammonium group transport"/>
    <property type="evidence" value="ECO:0007669"/>
    <property type="project" value="UniProtKB-ARBA"/>
</dbReference>
<evidence type="ECO:0000259" key="5">
    <source>
        <dbReference type="PROSITE" id="PS50893"/>
    </source>
</evidence>
<dbReference type="GO" id="GO:0043190">
    <property type="term" value="C:ATP-binding cassette (ABC) transporter complex"/>
    <property type="evidence" value="ECO:0007669"/>
    <property type="project" value="InterPro"/>
</dbReference>
<dbReference type="PROSITE" id="PS50893">
    <property type="entry name" value="ABC_TRANSPORTER_2"/>
    <property type="match status" value="1"/>
</dbReference>
<sequence length="382" mass="42127">MNIHSNTAMGSSIKLARIPEDQREQSPALEMQGVAKDYGSLRVLNPIDMTVGSSEFLTLLGPSGSGKSTILSIAAGISEPSEGKVISRGRDVTFAPPHARNIGMVFQRYTLFPNKSVFDNVAFPLKVRGLPEVQKRGRVMHFLQLVGLEQLAKRFPSEISGGQAQRVALARALVFEPDLLLMDEPLGALDRRLRQNLQDEIRRIQIETRIPTLYVTHDQEEAMSMSDRIIILRAGDIVENDKPAAIYRSPRTLWSAQFLGDANAVDVLEMFERGGETWVHVEGGLEIRARMPEHASDRSKLIVRPEDCVVVEDGQEPTGCTAPYIRGVVEGITFLGPFQHVHVKLDCGWKIRTIVSGDSILSQGAIVNCGFKANKPIVVPTT</sequence>
<keyword evidence="3" id="KW-0547">Nucleotide-binding</keyword>
<accession>A0A8J7UIN4</accession>
<evidence type="ECO:0000256" key="3">
    <source>
        <dbReference type="ARBA" id="ARBA00022741"/>
    </source>
</evidence>
<dbReference type="AlphaFoldDB" id="A0A8J7UIN4"/>
<dbReference type="SUPFAM" id="SSF50331">
    <property type="entry name" value="MOP-like"/>
    <property type="match status" value="1"/>
</dbReference>
<proteinExistence type="inferred from homology"/>
<dbReference type="Pfam" id="PF08402">
    <property type="entry name" value="TOBE_2"/>
    <property type="match status" value="1"/>
</dbReference>
<dbReference type="GO" id="GO:0016887">
    <property type="term" value="F:ATP hydrolysis activity"/>
    <property type="evidence" value="ECO:0007669"/>
    <property type="project" value="InterPro"/>
</dbReference>
<evidence type="ECO:0000256" key="1">
    <source>
        <dbReference type="ARBA" id="ARBA00005417"/>
    </source>
</evidence>
<dbReference type="InterPro" id="IPR013611">
    <property type="entry name" value="Transp-assoc_OB_typ2"/>
</dbReference>
<name>A0A8J7UIN4_9HYPH</name>
<dbReference type="SUPFAM" id="SSF52540">
    <property type="entry name" value="P-loop containing nucleoside triphosphate hydrolases"/>
    <property type="match status" value="1"/>
</dbReference>
<dbReference type="PANTHER" id="PTHR42781">
    <property type="entry name" value="SPERMIDINE/PUTRESCINE IMPORT ATP-BINDING PROTEIN POTA"/>
    <property type="match status" value="1"/>
</dbReference>
<organism evidence="6 7">
    <name type="scientific">Tianweitania sediminis</name>
    <dbReference type="NCBI Taxonomy" id="1502156"/>
    <lineage>
        <taxon>Bacteria</taxon>
        <taxon>Pseudomonadati</taxon>
        <taxon>Pseudomonadota</taxon>
        <taxon>Alphaproteobacteria</taxon>
        <taxon>Hyphomicrobiales</taxon>
        <taxon>Phyllobacteriaceae</taxon>
        <taxon>Tianweitania</taxon>
    </lineage>
</organism>
<evidence type="ECO:0000256" key="4">
    <source>
        <dbReference type="ARBA" id="ARBA00022840"/>
    </source>
</evidence>
<dbReference type="GO" id="GO:0005524">
    <property type="term" value="F:ATP binding"/>
    <property type="evidence" value="ECO:0007669"/>
    <property type="project" value="UniProtKB-KW"/>
</dbReference>
<gene>
    <name evidence="6" type="ORF">J5Y06_10590</name>
</gene>
<dbReference type="FunFam" id="3.40.50.300:FF:000425">
    <property type="entry name" value="Probable ABC transporter, ATP-binding subunit"/>
    <property type="match status" value="1"/>
</dbReference>
<protein>
    <submittedName>
        <fullName evidence="6">ABC transporter ATP-binding protein</fullName>
    </submittedName>
</protein>
<keyword evidence="2" id="KW-0813">Transport</keyword>
<dbReference type="Pfam" id="PF00005">
    <property type="entry name" value="ABC_tran"/>
    <property type="match status" value="1"/>
</dbReference>
<comment type="similarity">
    <text evidence="1">Belongs to the ABC transporter superfamily.</text>
</comment>
<dbReference type="PANTHER" id="PTHR42781:SF4">
    <property type="entry name" value="SPERMIDINE_PUTRESCINE IMPORT ATP-BINDING PROTEIN POTA"/>
    <property type="match status" value="1"/>
</dbReference>
<dbReference type="InterPro" id="IPR003593">
    <property type="entry name" value="AAA+_ATPase"/>
</dbReference>
<feature type="domain" description="ABC transporter" evidence="5">
    <location>
        <begin position="29"/>
        <end position="259"/>
    </location>
</feature>
<comment type="caution">
    <text evidence="6">The sequence shown here is derived from an EMBL/GenBank/DDBJ whole genome shotgun (WGS) entry which is preliminary data.</text>
</comment>
<dbReference type="InterPro" id="IPR050093">
    <property type="entry name" value="ABC_SmlMolc_Importer"/>
</dbReference>
<dbReference type="RefSeq" id="WP_209335142.1">
    <property type="nucleotide sequence ID" value="NZ_JAGIYY010000003.1"/>
</dbReference>
<dbReference type="Proteomes" id="UP000666240">
    <property type="component" value="Unassembled WGS sequence"/>
</dbReference>
<dbReference type="InterPro" id="IPR008995">
    <property type="entry name" value="Mo/tungstate-bd_C_term_dom"/>
</dbReference>
<dbReference type="SMART" id="SM00382">
    <property type="entry name" value="AAA"/>
    <property type="match status" value="1"/>
</dbReference>
<evidence type="ECO:0000313" key="7">
    <source>
        <dbReference type="Proteomes" id="UP000666240"/>
    </source>
</evidence>
<dbReference type="InterPro" id="IPR003439">
    <property type="entry name" value="ABC_transporter-like_ATP-bd"/>
</dbReference>
<dbReference type="InterPro" id="IPR017871">
    <property type="entry name" value="ABC_transporter-like_CS"/>
</dbReference>
<keyword evidence="4 6" id="KW-0067">ATP-binding</keyword>
<reference evidence="6" key="1">
    <citation type="submission" date="2021-03" db="EMBL/GenBank/DDBJ databases">
        <title>Genome sequencing and assembly of Tianweitania sediminis.</title>
        <authorList>
            <person name="Chhetri G."/>
        </authorList>
    </citation>
    <scope>NUCLEOTIDE SEQUENCE</scope>
    <source>
        <strain evidence="6">Z8</strain>
    </source>
</reference>